<evidence type="ECO:0000256" key="3">
    <source>
        <dbReference type="ARBA" id="ARBA00022741"/>
    </source>
</evidence>
<gene>
    <name evidence="8" type="ORF">HINF_LOCUS45773</name>
    <name evidence="9" type="ORF">HINF_LOCUS48126</name>
</gene>
<dbReference type="GO" id="GO:0003777">
    <property type="term" value="F:microtubule motor activity"/>
    <property type="evidence" value="ECO:0007669"/>
    <property type="project" value="InterPro"/>
</dbReference>
<evidence type="ECO:0000313" key="9">
    <source>
        <dbReference type="EMBL" id="CAL6058236.1"/>
    </source>
</evidence>
<dbReference type="AlphaFoldDB" id="A0AA86QQA8"/>
<keyword evidence="4" id="KW-0067">ATP-binding</keyword>
<keyword evidence="5" id="KW-0175">Coiled coil</keyword>
<reference evidence="9 10" key="2">
    <citation type="submission" date="2024-07" db="EMBL/GenBank/DDBJ databases">
        <authorList>
            <person name="Akdeniz Z."/>
        </authorList>
    </citation>
    <scope>NUCLEOTIDE SEQUENCE [LARGE SCALE GENOMIC DNA]</scope>
</reference>
<dbReference type="PROSITE" id="PS50067">
    <property type="entry name" value="KINESIN_MOTOR_2"/>
    <property type="match status" value="1"/>
</dbReference>
<comment type="caution">
    <text evidence="6">Lacks conserved residue(s) required for the propagation of feature annotation.</text>
</comment>
<evidence type="ECO:0000313" key="8">
    <source>
        <dbReference type="EMBL" id="CAI9958128.1"/>
    </source>
</evidence>
<keyword evidence="10" id="KW-1185">Reference proteome</keyword>
<name>A0AA86QQA8_9EUKA</name>
<dbReference type="Pfam" id="PF00225">
    <property type="entry name" value="Kinesin"/>
    <property type="match status" value="1"/>
</dbReference>
<dbReference type="Proteomes" id="UP001642409">
    <property type="component" value="Unassembled WGS sequence"/>
</dbReference>
<evidence type="ECO:0000256" key="2">
    <source>
        <dbReference type="ARBA" id="ARBA00022490"/>
    </source>
</evidence>
<evidence type="ECO:0000256" key="4">
    <source>
        <dbReference type="ARBA" id="ARBA00022840"/>
    </source>
</evidence>
<dbReference type="GO" id="GO:0007052">
    <property type="term" value="P:mitotic spindle organization"/>
    <property type="evidence" value="ECO:0007669"/>
    <property type="project" value="TreeGrafter"/>
</dbReference>
<feature type="domain" description="Kinesin motor" evidence="7">
    <location>
        <begin position="1"/>
        <end position="97"/>
    </location>
</feature>
<reference evidence="8" key="1">
    <citation type="submission" date="2023-06" db="EMBL/GenBank/DDBJ databases">
        <authorList>
            <person name="Kurt Z."/>
        </authorList>
    </citation>
    <scope>NUCLEOTIDE SEQUENCE</scope>
</reference>
<dbReference type="GO" id="GO:0005875">
    <property type="term" value="C:microtubule associated complex"/>
    <property type="evidence" value="ECO:0007669"/>
    <property type="project" value="TreeGrafter"/>
</dbReference>
<dbReference type="PANTHER" id="PTHR47969">
    <property type="entry name" value="CHROMOSOME-ASSOCIATED KINESIN KIF4A-RELATED"/>
    <property type="match status" value="1"/>
</dbReference>
<dbReference type="InterPro" id="IPR036961">
    <property type="entry name" value="Kinesin_motor_dom_sf"/>
</dbReference>
<dbReference type="EMBL" id="CAXDID020000220">
    <property type="protein sequence ID" value="CAL6058236.1"/>
    <property type="molecule type" value="Genomic_DNA"/>
</dbReference>
<sequence>MFDLAGSEKLSLCGVSGQRLKETIAINQSILNLNLVVKKLVDKVSHVPYRDSTLTRMLQDSLNGNSKTMMVANINPASDNYEDTLSTLSFASQVNKIKNQPRINLNHKNAQIQEIRKRIQDLEIQAQK</sequence>
<evidence type="ECO:0000256" key="1">
    <source>
        <dbReference type="ARBA" id="ARBA00004496"/>
    </source>
</evidence>
<dbReference type="EMBL" id="CATOUU010000902">
    <property type="protein sequence ID" value="CAI9958128.1"/>
    <property type="molecule type" value="Genomic_DNA"/>
</dbReference>
<dbReference type="InterPro" id="IPR027640">
    <property type="entry name" value="Kinesin-like_fam"/>
</dbReference>
<dbReference type="InterPro" id="IPR001752">
    <property type="entry name" value="Kinesin_motor_dom"/>
</dbReference>
<accession>A0AA86QQA8</accession>
<dbReference type="GO" id="GO:0007018">
    <property type="term" value="P:microtubule-based movement"/>
    <property type="evidence" value="ECO:0007669"/>
    <property type="project" value="InterPro"/>
</dbReference>
<keyword evidence="3" id="KW-0547">Nucleotide-binding</keyword>
<evidence type="ECO:0000259" key="7">
    <source>
        <dbReference type="PROSITE" id="PS50067"/>
    </source>
</evidence>
<dbReference type="PANTHER" id="PTHR47969:SF15">
    <property type="entry name" value="CHROMOSOME-ASSOCIATED KINESIN KIF4A-RELATED"/>
    <property type="match status" value="1"/>
</dbReference>
<dbReference type="GO" id="GO:0005737">
    <property type="term" value="C:cytoplasm"/>
    <property type="evidence" value="ECO:0007669"/>
    <property type="project" value="UniProtKB-SubCell"/>
</dbReference>
<keyword evidence="2" id="KW-0963">Cytoplasm</keyword>
<proteinExistence type="inferred from homology"/>
<dbReference type="SUPFAM" id="SSF52540">
    <property type="entry name" value="P-loop containing nucleoside triphosphate hydrolases"/>
    <property type="match status" value="1"/>
</dbReference>
<evidence type="ECO:0000313" key="10">
    <source>
        <dbReference type="Proteomes" id="UP001642409"/>
    </source>
</evidence>
<comment type="subcellular location">
    <subcellularLocation>
        <location evidence="1">Cytoplasm</location>
    </subcellularLocation>
</comment>
<organism evidence="8">
    <name type="scientific">Hexamita inflata</name>
    <dbReference type="NCBI Taxonomy" id="28002"/>
    <lineage>
        <taxon>Eukaryota</taxon>
        <taxon>Metamonada</taxon>
        <taxon>Diplomonadida</taxon>
        <taxon>Hexamitidae</taxon>
        <taxon>Hexamitinae</taxon>
        <taxon>Hexamita</taxon>
    </lineage>
</organism>
<dbReference type="GO" id="GO:0005524">
    <property type="term" value="F:ATP binding"/>
    <property type="evidence" value="ECO:0007669"/>
    <property type="project" value="UniProtKB-KW"/>
</dbReference>
<evidence type="ECO:0000256" key="6">
    <source>
        <dbReference type="PROSITE-ProRule" id="PRU00283"/>
    </source>
</evidence>
<protein>
    <submittedName>
        <fullName evidence="8">Kinesin-like protein</fullName>
    </submittedName>
    <submittedName>
        <fullName evidence="9">Kinesin-like_protein</fullName>
    </submittedName>
</protein>
<dbReference type="SMART" id="SM00129">
    <property type="entry name" value="KISc"/>
    <property type="match status" value="1"/>
</dbReference>
<evidence type="ECO:0000256" key="5">
    <source>
        <dbReference type="ARBA" id="ARBA00023054"/>
    </source>
</evidence>
<dbReference type="Gene3D" id="3.40.850.10">
    <property type="entry name" value="Kinesin motor domain"/>
    <property type="match status" value="1"/>
</dbReference>
<dbReference type="GO" id="GO:0051231">
    <property type="term" value="P:spindle elongation"/>
    <property type="evidence" value="ECO:0007669"/>
    <property type="project" value="TreeGrafter"/>
</dbReference>
<dbReference type="GO" id="GO:0008017">
    <property type="term" value="F:microtubule binding"/>
    <property type="evidence" value="ECO:0007669"/>
    <property type="project" value="InterPro"/>
</dbReference>
<comment type="similarity">
    <text evidence="6">Belongs to the TRAFAC class myosin-kinesin ATPase superfamily. Kinesin family.</text>
</comment>
<dbReference type="InterPro" id="IPR027417">
    <property type="entry name" value="P-loop_NTPase"/>
</dbReference>
<comment type="caution">
    <text evidence="8">The sequence shown here is derived from an EMBL/GenBank/DDBJ whole genome shotgun (WGS) entry which is preliminary data.</text>
</comment>